<organism evidence="1 2">
    <name type="scientific">Pseudomonas frederiksbergensis</name>
    <dbReference type="NCBI Taxonomy" id="104087"/>
    <lineage>
        <taxon>Bacteria</taxon>
        <taxon>Pseudomonadati</taxon>
        <taxon>Pseudomonadota</taxon>
        <taxon>Gammaproteobacteria</taxon>
        <taxon>Pseudomonadales</taxon>
        <taxon>Pseudomonadaceae</taxon>
        <taxon>Pseudomonas</taxon>
    </lineage>
</organism>
<evidence type="ECO:0000313" key="2">
    <source>
        <dbReference type="Proteomes" id="UP000475265"/>
    </source>
</evidence>
<comment type="caution">
    <text evidence="1">The sequence shown here is derived from an EMBL/GenBank/DDBJ whole genome shotgun (WGS) entry which is preliminary data.</text>
</comment>
<protein>
    <submittedName>
        <fullName evidence="1">Uncharacterized protein</fullName>
    </submittedName>
</protein>
<dbReference type="Pfam" id="PF19619">
    <property type="entry name" value="DUF6124"/>
    <property type="match status" value="1"/>
</dbReference>
<accession>A0A6L5BZ85</accession>
<sequence>MKKPRLTLIKNPNFSDSDALDLNELTQAVEHYRGVRQSNPRPPVPARNIYVVNPDIDARSLLAYASENLALATSIAADLTTQLEDPHRSVAYAIHRLAGLAELSLNQLLAKIEASESGIKPV</sequence>
<dbReference type="EMBL" id="JAAAXX010000001">
    <property type="protein sequence ID" value="KAF2392657.1"/>
    <property type="molecule type" value="Genomic_DNA"/>
</dbReference>
<dbReference type="AlphaFoldDB" id="A0A6L5BZ85"/>
<gene>
    <name evidence="1" type="ORF">FX983_00614</name>
</gene>
<dbReference type="Proteomes" id="UP000475265">
    <property type="component" value="Unassembled WGS sequence"/>
</dbReference>
<reference evidence="1 2" key="1">
    <citation type="submission" date="2019-12" db="EMBL/GenBank/DDBJ databases">
        <title>Endophytic bacteria associated with Panax ginseng seedlings.</title>
        <authorList>
            <person name="Park J.M."/>
            <person name="Shin R."/>
            <person name="Jo S.H."/>
        </authorList>
    </citation>
    <scope>NUCLEOTIDE SEQUENCE [LARGE SCALE GENOMIC DNA]</scope>
    <source>
        <strain evidence="1 2">PgKB32</strain>
    </source>
</reference>
<dbReference type="RefSeq" id="WP_163908283.1">
    <property type="nucleotide sequence ID" value="NZ_JAAAXX010000001.1"/>
</dbReference>
<evidence type="ECO:0000313" key="1">
    <source>
        <dbReference type="EMBL" id="KAF2392657.1"/>
    </source>
</evidence>
<proteinExistence type="predicted"/>
<name>A0A6L5BZ85_9PSED</name>